<dbReference type="Proteomes" id="UP001059771">
    <property type="component" value="Chromosome"/>
</dbReference>
<proteinExistence type="predicted"/>
<evidence type="ECO:0000256" key="1">
    <source>
        <dbReference type="SAM" id="Phobius"/>
    </source>
</evidence>
<accession>A0A977IE20</accession>
<dbReference type="GeneID" id="74945279"/>
<organism evidence="2">
    <name type="scientific">Nitrososphaera viennensis</name>
    <dbReference type="NCBI Taxonomy" id="1034015"/>
    <lineage>
        <taxon>Archaea</taxon>
        <taxon>Nitrososphaerota</taxon>
        <taxon>Nitrososphaeria</taxon>
        <taxon>Nitrososphaerales</taxon>
        <taxon>Nitrososphaeraceae</taxon>
        <taxon>Nitrososphaera</taxon>
    </lineage>
</organism>
<dbReference type="EMBL" id="CP103305">
    <property type="protein sequence ID" value="UVS69190.1"/>
    <property type="molecule type" value="Genomic_DNA"/>
</dbReference>
<reference evidence="2" key="1">
    <citation type="submission" date="2022-08" db="EMBL/GenBank/DDBJ databases">
        <title>Dynamic responses of ammonia-oxidizing microbial communities induced by reactive oxygen species (ROS) in fluctuating redox aquifers.</title>
        <authorList>
            <person name="Wang P."/>
            <person name="Wang H."/>
        </authorList>
    </citation>
    <scope>NUCLEOTIDE SEQUENCE</scope>
    <source>
        <strain evidence="2">PLX03</strain>
    </source>
</reference>
<gene>
    <name evidence="2" type="ORF">NWT39_00020</name>
</gene>
<feature type="transmembrane region" description="Helical" evidence="1">
    <location>
        <begin position="178"/>
        <end position="199"/>
    </location>
</feature>
<keyword evidence="1" id="KW-1133">Transmembrane helix</keyword>
<sequence length="202" mass="22036">MRKYQARLAIIAIILSTVLASIAALSLIPIAAYAAVDFGLVSTTSLEGTDVRIEVLGPVKFDEPNQVLPYLANGTDYTFNVSFFEPNSAKPLKDVNYNIVITNSLDSSGNELFNAAKQANSPNNMLHSANGNVTIKYNFKEIQSAIVVIQFYGTNSAPSNQQHEFIYQVVDSRTIPEFPLAPVILASSLVTAIVVRIMIKRP</sequence>
<keyword evidence="1" id="KW-0472">Membrane</keyword>
<dbReference type="AlphaFoldDB" id="A0A977IE20"/>
<dbReference type="RefSeq" id="WP_075053448.1">
    <property type="nucleotide sequence ID" value="NZ_CP103305.1"/>
</dbReference>
<name>A0A977IE20_9ARCH</name>
<protein>
    <submittedName>
        <fullName evidence="2">Uncharacterized protein</fullName>
    </submittedName>
</protein>
<evidence type="ECO:0000313" key="2">
    <source>
        <dbReference type="EMBL" id="UVS69190.1"/>
    </source>
</evidence>
<keyword evidence="1" id="KW-0812">Transmembrane</keyword>